<evidence type="ECO:0000256" key="7">
    <source>
        <dbReference type="ARBA" id="ARBA00022454"/>
    </source>
</evidence>
<dbReference type="EMBL" id="CP054535">
    <property type="protein sequence ID" value="QSL64883.1"/>
    <property type="molecule type" value="Genomic_DNA"/>
</dbReference>
<evidence type="ECO:0000256" key="8">
    <source>
        <dbReference type="ARBA" id="ARBA00022490"/>
    </source>
</evidence>
<keyword evidence="7" id="KW-0158">Chromosome</keyword>
<dbReference type="AlphaFoldDB" id="A0A899FW80"/>
<keyword evidence="20" id="KW-1133">Transmembrane helix</keyword>
<evidence type="ECO:0000313" key="22">
    <source>
        <dbReference type="EMBL" id="QSL64883.1"/>
    </source>
</evidence>
<evidence type="ECO:0000256" key="3">
    <source>
        <dbReference type="ARBA" id="ARBA00004286"/>
    </source>
</evidence>
<dbReference type="InterPro" id="IPR037138">
    <property type="entry name" value="His_deacetylse_dom_sf"/>
</dbReference>
<keyword evidence="9" id="KW-0678">Repressor</keyword>
<keyword evidence="20" id="KW-0472">Membrane</keyword>
<proteinExistence type="inferred from homology"/>
<dbReference type="GO" id="GO:0005634">
    <property type="term" value="C:nucleus"/>
    <property type="evidence" value="ECO:0007669"/>
    <property type="project" value="UniProtKB-SubCell"/>
</dbReference>
<dbReference type="GO" id="GO:0031507">
    <property type="term" value="P:heterochromatin formation"/>
    <property type="evidence" value="ECO:0007669"/>
    <property type="project" value="TreeGrafter"/>
</dbReference>
<dbReference type="InterPro" id="IPR023801">
    <property type="entry name" value="His_deacetylse_dom"/>
</dbReference>
<feature type="region of interest" description="Disordered" evidence="19">
    <location>
        <begin position="795"/>
        <end position="820"/>
    </location>
</feature>
<evidence type="ECO:0000256" key="18">
    <source>
        <dbReference type="ARBA" id="ARBA00042783"/>
    </source>
</evidence>
<dbReference type="PANTHER" id="PTHR10625">
    <property type="entry name" value="HISTONE DEACETYLASE HDAC1-RELATED"/>
    <property type="match status" value="1"/>
</dbReference>
<dbReference type="InterPro" id="IPR000286">
    <property type="entry name" value="HDACs"/>
</dbReference>
<sequence>MKRIGYAYSEYYEQLCNKLPSNLNRSSFIHSLVRAYGLFDKLLIITPERASFTSLSEIHSDKYISFLLKDYKKSNDDTSEEDPENVEYELDQETSLFGLDYVDFLDCPIFPELPEYVEFLAGASQISARLLGNDTFDIAIHWDGGRHHAKRSKASGFCYVNDVVLSITELRKYYQRIMYLDLDLHAGDGVESAFLHSKNVLTLSLHRYDPGTGSLDLIGKGKGKYYALNVPLKKGLTDENFSVLFDHIIQPAFIKFNPDAIVIQCGCDGLFEDTYKEWNLTPRAYILCLENILKWEKKLLILGGGGYKNTIVSRCYTLLTSVILGVKIQNDIPEHDFFDHYTPDFELRLNKGHIENENTKEYIEQTINTLQSYINNIVFTYEPVDYHSIASRILQRRFVQAVFLTYLISYVISMMIDNTFKILKPLSWLYIGFRALILLFSVFPLFISKKANLHVNYHTKPSFILEFYLRLFSFKALRLTLVYLISSFFITMINMNTKNTASFNRFIVSYEVYSPQLNEKAIYFVFHGLSLALVVSFVHNLNDWDKMELPVFVQILPVRVKSEIVKIILYSALSSLTFSFFSPLVYLFLRGWIWSFTLQFFRLLLYRIPKSSIPYWPFSIKLLLFSTFNSFVMLLLWNSVHSLFRIYLSHGPMSYGKLASERSPDPNGTLLTGLVAEFKPLTRIMAFEELYYILHHDFRRCEQIFNDIDRNPPMWQQIVEICLRVISDIPVTLRRVYQLPENKASLSYMNSDFTHKFYNQLNDDTELKNQNSVPLLKIKNQNIFLEKQIRKRSPHIDNSKHQNHINEFSSHPNKASKKNDKNTYKLQLKNIIILYLKMFYKSWLGVPFRQTLRRKHQILFPNTRLQILAIFDLCQLVARSIDQDLFGMVQREVALILECLHVALEDVKQLIKFPRAHFSDIFYYQNNPDLTFEEPTALLKTLEFGMLNIISKFGPYLSGMHLQPSTAIKCQTLADFSLSND</sequence>
<keyword evidence="13" id="KW-0805">Transcription regulation</keyword>
<keyword evidence="8" id="KW-0963">Cytoplasm</keyword>
<keyword evidence="12" id="KW-0156">Chromatin regulator</keyword>
<dbReference type="SUPFAM" id="SSF52768">
    <property type="entry name" value="Arginase/deacetylase"/>
    <property type="match status" value="1"/>
</dbReference>
<evidence type="ECO:0000256" key="12">
    <source>
        <dbReference type="ARBA" id="ARBA00022853"/>
    </source>
</evidence>
<feature type="transmembrane region" description="Helical" evidence="20">
    <location>
        <begin position="467"/>
        <end position="493"/>
    </location>
</feature>
<comment type="subcellular location">
    <subcellularLocation>
        <location evidence="3">Chromosome</location>
    </subcellularLocation>
    <subcellularLocation>
        <location evidence="4">Cytoplasm</location>
    </subcellularLocation>
    <subcellularLocation>
        <location evidence="2">Nucleus</location>
    </subcellularLocation>
</comment>
<evidence type="ECO:0000256" key="4">
    <source>
        <dbReference type="ARBA" id="ARBA00004496"/>
    </source>
</evidence>
<dbReference type="GO" id="GO:0141221">
    <property type="term" value="F:histone deacetylase activity, hydrolytic mechanism"/>
    <property type="evidence" value="ECO:0007669"/>
    <property type="project" value="UniProtKB-EC"/>
</dbReference>
<keyword evidence="11" id="KW-0378">Hydrolase</keyword>
<dbReference type="InterPro" id="IPR023696">
    <property type="entry name" value="Ureohydrolase_dom_sf"/>
</dbReference>
<comment type="cofactor">
    <cofactor evidence="1">
        <name>a divalent metal cation</name>
        <dbReference type="ChEBI" id="CHEBI:60240"/>
    </cofactor>
</comment>
<evidence type="ECO:0000256" key="15">
    <source>
        <dbReference type="ARBA" id="ARBA00023242"/>
    </source>
</evidence>
<feature type="transmembrane region" description="Helical" evidence="20">
    <location>
        <begin position="428"/>
        <end position="447"/>
    </location>
</feature>
<dbReference type="GO" id="GO:0005737">
    <property type="term" value="C:cytoplasm"/>
    <property type="evidence" value="ECO:0007669"/>
    <property type="project" value="UniProtKB-SubCell"/>
</dbReference>
<reference evidence="22" key="1">
    <citation type="submission" date="2020-06" db="EMBL/GenBank/DDBJ databases">
        <title>Genomes of multiple members of Pneumocystis genus reveal paths to human pathogen Pneumocystis jirovecii.</title>
        <authorList>
            <person name="Cisse O.H."/>
            <person name="Ma L."/>
            <person name="Dekker J."/>
            <person name="Khil P."/>
            <person name="Jo J."/>
            <person name="Brenchley J."/>
            <person name="Blair R."/>
            <person name="Pahar B."/>
            <person name="Chabe M."/>
            <person name="Van Rompay K.A."/>
            <person name="Keesler R."/>
            <person name="Sukura A."/>
            <person name="Hirsch V."/>
            <person name="Kutty G."/>
            <person name="Liu Y."/>
            <person name="Peng L."/>
            <person name="Chen J."/>
            <person name="Song J."/>
            <person name="Weissenbacher-Lang C."/>
            <person name="Xu J."/>
            <person name="Upham N.S."/>
            <person name="Stajich J.E."/>
            <person name="Cuomo C.A."/>
            <person name="Cushion M.T."/>
            <person name="Kovacs J.A."/>
        </authorList>
    </citation>
    <scope>NUCLEOTIDE SEQUENCE</scope>
    <source>
        <strain evidence="22">2A</strain>
    </source>
</reference>
<dbReference type="Gene3D" id="3.40.800.20">
    <property type="entry name" value="Histone deacetylase domain"/>
    <property type="match status" value="1"/>
</dbReference>
<protein>
    <recommendedName>
        <fullName evidence="16">Histone deacetylase 8</fullName>
        <ecNumber evidence="6">3.5.1.98</ecNumber>
    </recommendedName>
    <alternativeName>
        <fullName evidence="17">Protein deacetylase HDAC8</fullName>
    </alternativeName>
    <alternativeName>
        <fullName evidence="18">Protein decrotonylase HDAC8</fullName>
    </alternativeName>
</protein>
<dbReference type="InterPro" id="IPR019049">
    <property type="entry name" value="Nucleoporin_prot_Ndc1/Nup"/>
</dbReference>
<comment type="similarity">
    <text evidence="5">Belongs to the histone deacetylase family. HD type 1 subfamily.</text>
</comment>
<dbReference type="GO" id="GO:0005694">
    <property type="term" value="C:chromosome"/>
    <property type="evidence" value="ECO:0007669"/>
    <property type="project" value="UniProtKB-SubCell"/>
</dbReference>
<evidence type="ECO:0000256" key="20">
    <source>
        <dbReference type="SAM" id="Phobius"/>
    </source>
</evidence>
<evidence type="ECO:0000256" key="5">
    <source>
        <dbReference type="ARBA" id="ARBA00006457"/>
    </source>
</evidence>
<evidence type="ECO:0000256" key="2">
    <source>
        <dbReference type="ARBA" id="ARBA00004123"/>
    </source>
</evidence>
<keyword evidence="23" id="KW-1185">Reference proteome</keyword>
<gene>
    <name evidence="22" type="ORF">MERGE_002187</name>
</gene>
<evidence type="ECO:0000256" key="14">
    <source>
        <dbReference type="ARBA" id="ARBA00023163"/>
    </source>
</evidence>
<dbReference type="GO" id="GO:0046872">
    <property type="term" value="F:metal ion binding"/>
    <property type="evidence" value="ECO:0007669"/>
    <property type="project" value="UniProtKB-KW"/>
</dbReference>
<dbReference type="Pfam" id="PF00850">
    <property type="entry name" value="Hist_deacetyl"/>
    <property type="match status" value="1"/>
</dbReference>
<evidence type="ECO:0000256" key="6">
    <source>
        <dbReference type="ARBA" id="ARBA00012111"/>
    </source>
</evidence>
<feature type="transmembrane region" description="Helical" evidence="20">
    <location>
        <begin position="618"/>
        <end position="637"/>
    </location>
</feature>
<evidence type="ECO:0000256" key="9">
    <source>
        <dbReference type="ARBA" id="ARBA00022491"/>
    </source>
</evidence>
<dbReference type="Proteomes" id="UP000663699">
    <property type="component" value="Chromosome 4"/>
</dbReference>
<feature type="transmembrane region" description="Helical" evidence="20">
    <location>
        <begin position="521"/>
        <end position="542"/>
    </location>
</feature>
<keyword evidence="10" id="KW-0479">Metal-binding</keyword>
<organism evidence="22 23">
    <name type="scientific">Pneumocystis wakefieldiae</name>
    <dbReference type="NCBI Taxonomy" id="38082"/>
    <lineage>
        <taxon>Eukaryota</taxon>
        <taxon>Fungi</taxon>
        <taxon>Dikarya</taxon>
        <taxon>Ascomycota</taxon>
        <taxon>Taphrinomycotina</taxon>
        <taxon>Pneumocystomycetes</taxon>
        <taxon>Pneumocystaceae</taxon>
        <taxon>Pneumocystis</taxon>
    </lineage>
</organism>
<evidence type="ECO:0000256" key="1">
    <source>
        <dbReference type="ARBA" id="ARBA00001968"/>
    </source>
</evidence>
<evidence type="ECO:0000259" key="21">
    <source>
        <dbReference type="Pfam" id="PF00850"/>
    </source>
</evidence>
<keyword evidence="15" id="KW-0539">Nucleus</keyword>
<dbReference type="InterPro" id="IPR003084">
    <property type="entry name" value="HDAC_I/II"/>
</dbReference>
<evidence type="ECO:0000256" key="19">
    <source>
        <dbReference type="SAM" id="MobiDB-lite"/>
    </source>
</evidence>
<feature type="transmembrane region" description="Helical" evidence="20">
    <location>
        <begin position="563"/>
        <end position="581"/>
    </location>
</feature>
<evidence type="ECO:0000256" key="11">
    <source>
        <dbReference type="ARBA" id="ARBA00022801"/>
    </source>
</evidence>
<dbReference type="EC" id="3.5.1.98" evidence="6"/>
<dbReference type="PRINTS" id="PR01270">
    <property type="entry name" value="HDASUPER"/>
</dbReference>
<accession>A0A899FW80</accession>
<dbReference type="PANTHER" id="PTHR10625:SF14">
    <property type="entry name" value="HISTONE DEACETYLASE 8"/>
    <property type="match status" value="1"/>
</dbReference>
<evidence type="ECO:0000256" key="16">
    <source>
        <dbReference type="ARBA" id="ARBA00040347"/>
    </source>
</evidence>
<feature type="transmembrane region" description="Helical" evidence="20">
    <location>
        <begin position="398"/>
        <end position="416"/>
    </location>
</feature>
<name>A0A899FW80_9ASCO</name>
<evidence type="ECO:0000256" key="17">
    <source>
        <dbReference type="ARBA" id="ARBA00041964"/>
    </source>
</evidence>
<keyword evidence="14" id="KW-0804">Transcription</keyword>
<evidence type="ECO:0000313" key="23">
    <source>
        <dbReference type="Proteomes" id="UP000663699"/>
    </source>
</evidence>
<evidence type="ECO:0000256" key="13">
    <source>
        <dbReference type="ARBA" id="ARBA00023015"/>
    </source>
</evidence>
<keyword evidence="20" id="KW-0812">Transmembrane</keyword>
<dbReference type="PRINTS" id="PR01271">
    <property type="entry name" value="HISDACETLASE"/>
</dbReference>
<dbReference type="Pfam" id="PF09531">
    <property type="entry name" value="Ndc1_Nup"/>
    <property type="match status" value="1"/>
</dbReference>
<evidence type="ECO:0000256" key="10">
    <source>
        <dbReference type="ARBA" id="ARBA00022723"/>
    </source>
</evidence>
<feature type="domain" description="Histone deacetylase" evidence="21">
    <location>
        <begin position="20"/>
        <end position="322"/>
    </location>
</feature>
<dbReference type="OrthoDB" id="67850at2759"/>